<accession>A0AAE0LU53</accession>
<reference evidence="1" key="2">
    <citation type="submission" date="2023-06" db="EMBL/GenBank/DDBJ databases">
        <authorList>
            <consortium name="Lawrence Berkeley National Laboratory"/>
            <person name="Haridas S."/>
            <person name="Hensen N."/>
            <person name="Bonometti L."/>
            <person name="Westerberg I."/>
            <person name="Brannstrom I.O."/>
            <person name="Guillou S."/>
            <person name="Cros-Aarteil S."/>
            <person name="Calhoun S."/>
            <person name="Kuo A."/>
            <person name="Mondo S."/>
            <person name="Pangilinan J."/>
            <person name="Riley R."/>
            <person name="Labutti K."/>
            <person name="Andreopoulos B."/>
            <person name="Lipzen A."/>
            <person name="Chen C."/>
            <person name="Yanf M."/>
            <person name="Daum C."/>
            <person name="Ng V."/>
            <person name="Clum A."/>
            <person name="Steindorff A."/>
            <person name="Ohm R."/>
            <person name="Martin F."/>
            <person name="Silar P."/>
            <person name="Natvig D."/>
            <person name="Lalanne C."/>
            <person name="Gautier V."/>
            <person name="Ament-Velasquez S.L."/>
            <person name="Kruys A."/>
            <person name="Hutchinson M.I."/>
            <person name="Powell A.J."/>
            <person name="Barry K."/>
            <person name="Miller A.N."/>
            <person name="Grigoriev I.V."/>
            <person name="Debuchy R."/>
            <person name="Gladieux P."/>
            <person name="Thoren M.H."/>
            <person name="Johannesson H."/>
        </authorList>
    </citation>
    <scope>NUCLEOTIDE SEQUENCE</scope>
    <source>
        <strain evidence="1">CBS 168.71</strain>
    </source>
</reference>
<dbReference type="GeneID" id="87835028"/>
<proteinExistence type="predicted"/>
<dbReference type="AlphaFoldDB" id="A0AAE0LU53"/>
<dbReference type="EMBL" id="JAUEPN010000003">
    <property type="protein sequence ID" value="KAK3297617.1"/>
    <property type="molecule type" value="Genomic_DNA"/>
</dbReference>
<name>A0AAE0LU53_9PEZI</name>
<organism evidence="1 2">
    <name type="scientific">Chaetomium fimeti</name>
    <dbReference type="NCBI Taxonomy" id="1854472"/>
    <lineage>
        <taxon>Eukaryota</taxon>
        <taxon>Fungi</taxon>
        <taxon>Dikarya</taxon>
        <taxon>Ascomycota</taxon>
        <taxon>Pezizomycotina</taxon>
        <taxon>Sordariomycetes</taxon>
        <taxon>Sordariomycetidae</taxon>
        <taxon>Sordariales</taxon>
        <taxon>Chaetomiaceae</taxon>
        <taxon>Chaetomium</taxon>
    </lineage>
</organism>
<keyword evidence="2" id="KW-1185">Reference proteome</keyword>
<protein>
    <submittedName>
        <fullName evidence="1">Uncharacterized protein</fullName>
    </submittedName>
</protein>
<reference evidence="1" key="1">
    <citation type="journal article" date="2023" name="Mol. Phylogenet. Evol.">
        <title>Genome-scale phylogeny and comparative genomics of the fungal order Sordariales.</title>
        <authorList>
            <person name="Hensen N."/>
            <person name="Bonometti L."/>
            <person name="Westerberg I."/>
            <person name="Brannstrom I.O."/>
            <person name="Guillou S."/>
            <person name="Cros-Aarteil S."/>
            <person name="Calhoun S."/>
            <person name="Haridas S."/>
            <person name="Kuo A."/>
            <person name="Mondo S."/>
            <person name="Pangilinan J."/>
            <person name="Riley R."/>
            <person name="LaButti K."/>
            <person name="Andreopoulos B."/>
            <person name="Lipzen A."/>
            <person name="Chen C."/>
            <person name="Yan M."/>
            <person name="Daum C."/>
            <person name="Ng V."/>
            <person name="Clum A."/>
            <person name="Steindorff A."/>
            <person name="Ohm R.A."/>
            <person name="Martin F."/>
            <person name="Silar P."/>
            <person name="Natvig D.O."/>
            <person name="Lalanne C."/>
            <person name="Gautier V."/>
            <person name="Ament-Velasquez S.L."/>
            <person name="Kruys A."/>
            <person name="Hutchinson M.I."/>
            <person name="Powell A.J."/>
            <person name="Barry K."/>
            <person name="Miller A.N."/>
            <person name="Grigoriev I.V."/>
            <person name="Debuchy R."/>
            <person name="Gladieux P."/>
            <person name="Hiltunen Thoren M."/>
            <person name="Johannesson H."/>
        </authorList>
    </citation>
    <scope>NUCLEOTIDE SEQUENCE</scope>
    <source>
        <strain evidence="1">CBS 168.71</strain>
    </source>
</reference>
<sequence>MTRAWLAVPLSYQLSVLRWRRRHAHCIELHVQYIPCLCMYDVCMYVHVPSFHHNVNDGLSPHSPCTLASEAFSCFGTLFQPRTGSCNYCIDRAERNVVSDSSHEER</sequence>
<comment type="caution">
    <text evidence="1">The sequence shown here is derived from an EMBL/GenBank/DDBJ whole genome shotgun (WGS) entry which is preliminary data.</text>
</comment>
<evidence type="ECO:0000313" key="2">
    <source>
        <dbReference type="Proteomes" id="UP001278766"/>
    </source>
</evidence>
<dbReference type="Proteomes" id="UP001278766">
    <property type="component" value="Unassembled WGS sequence"/>
</dbReference>
<evidence type="ECO:0000313" key="1">
    <source>
        <dbReference type="EMBL" id="KAK3297617.1"/>
    </source>
</evidence>
<dbReference type="RefSeq" id="XP_062661131.1">
    <property type="nucleotide sequence ID" value="XM_062798080.1"/>
</dbReference>
<gene>
    <name evidence="1" type="ORF">B0H64DRAFT_128136</name>
</gene>